<dbReference type="EMBL" id="JAPEUV010000005">
    <property type="protein sequence ID" value="KAJ4342599.1"/>
    <property type="molecule type" value="Genomic_DNA"/>
</dbReference>
<evidence type="ECO:0000256" key="1">
    <source>
        <dbReference type="ARBA" id="ARBA00004141"/>
    </source>
</evidence>
<dbReference type="PANTHER" id="PTHR43791">
    <property type="entry name" value="PERMEASE-RELATED"/>
    <property type="match status" value="1"/>
</dbReference>
<evidence type="ECO:0000256" key="3">
    <source>
        <dbReference type="ARBA" id="ARBA00022692"/>
    </source>
</evidence>
<keyword evidence="5 7" id="KW-0472">Membrane</keyword>
<dbReference type="InterPro" id="IPR036259">
    <property type="entry name" value="MFS_trans_sf"/>
</dbReference>
<keyword evidence="3 7" id="KW-0812">Transmembrane</keyword>
<feature type="transmembrane region" description="Helical" evidence="7">
    <location>
        <begin position="190"/>
        <end position="214"/>
    </location>
</feature>
<organism evidence="9 10">
    <name type="scientific">Didymella glomerata</name>
    <dbReference type="NCBI Taxonomy" id="749621"/>
    <lineage>
        <taxon>Eukaryota</taxon>
        <taxon>Fungi</taxon>
        <taxon>Dikarya</taxon>
        <taxon>Ascomycota</taxon>
        <taxon>Pezizomycotina</taxon>
        <taxon>Dothideomycetes</taxon>
        <taxon>Pleosporomycetidae</taxon>
        <taxon>Pleosporales</taxon>
        <taxon>Pleosporineae</taxon>
        <taxon>Didymellaceae</taxon>
        <taxon>Didymella</taxon>
    </lineage>
</organism>
<feature type="transmembrane region" description="Helical" evidence="7">
    <location>
        <begin position="165"/>
        <end position="184"/>
    </location>
</feature>
<feature type="region of interest" description="Disordered" evidence="6">
    <location>
        <begin position="1"/>
        <end position="69"/>
    </location>
</feature>
<sequence length="555" mass="61941">MPLASTRRIRDRASGSTTDSTTSPHPTPSRSSGSSDGLPLMNEPNTYELQPISHSIPPSPLDKDDDDHNARRLSFDSVQSYELYTPDEDKTVLKKLDRRLVGFMALLYCLSFLDRTNIGNARIAGMEEDLKLSSNQFEWLVWAFYITYISFEWMTLMYRLVPPHIYISICVFAWGFNACFQSVAPSFGVLLILRALLGIGEAAFSPGVPFYLSFFFRRRELAFRTGLFISASPLSSAFAGVLAWAITKLASHSPFSPWRLLFLIEGFPSMLVAVWAWSFIPDGPGTIRWLTPRQRKVAILRLRQEKENDEDDDYAPRISNGINLTEVFQTIKDPKCYLTAFMFFSCNVAFGSIPVFLPTIVRDMGFESITAQALTAPPYLVAFFVVIATAYFSDHLQTRSTFIVAHALLAALGYATIAFLGYRESPHTLIRYLALYPAIFGFFSCITVIITWTINNQESDSKKGTGMAILNIIGQFGPLVGTSIFPASEGPWYVKGMAICAGFMVLVALLAGLLRWVLVRDNGKARQSKVGGLYAGIPLDEGGRVGERKLFEFML</sequence>
<dbReference type="GO" id="GO:0022857">
    <property type="term" value="F:transmembrane transporter activity"/>
    <property type="evidence" value="ECO:0007669"/>
    <property type="project" value="InterPro"/>
</dbReference>
<feature type="transmembrane region" description="Helical" evidence="7">
    <location>
        <begin position="139"/>
        <end position="158"/>
    </location>
</feature>
<dbReference type="Proteomes" id="UP001140562">
    <property type="component" value="Unassembled WGS sequence"/>
</dbReference>
<evidence type="ECO:0000256" key="7">
    <source>
        <dbReference type="SAM" id="Phobius"/>
    </source>
</evidence>
<evidence type="ECO:0000256" key="5">
    <source>
        <dbReference type="ARBA" id="ARBA00023136"/>
    </source>
</evidence>
<feature type="transmembrane region" description="Helical" evidence="7">
    <location>
        <begin position="492"/>
        <end position="518"/>
    </location>
</feature>
<dbReference type="Pfam" id="PF07690">
    <property type="entry name" value="MFS_1"/>
    <property type="match status" value="1"/>
</dbReference>
<evidence type="ECO:0000313" key="9">
    <source>
        <dbReference type="EMBL" id="KAJ4342599.1"/>
    </source>
</evidence>
<comment type="subcellular location">
    <subcellularLocation>
        <location evidence="1">Membrane</location>
        <topology evidence="1">Multi-pass membrane protein</topology>
    </subcellularLocation>
</comment>
<dbReference type="InterPro" id="IPR020846">
    <property type="entry name" value="MFS_dom"/>
</dbReference>
<dbReference type="FunFam" id="1.20.1250.20:FF:000013">
    <property type="entry name" value="MFS general substrate transporter"/>
    <property type="match status" value="1"/>
</dbReference>
<dbReference type="PROSITE" id="PS50850">
    <property type="entry name" value="MFS"/>
    <property type="match status" value="1"/>
</dbReference>
<keyword evidence="10" id="KW-1185">Reference proteome</keyword>
<keyword evidence="4 7" id="KW-1133">Transmembrane helix</keyword>
<dbReference type="AlphaFoldDB" id="A0A9W9C3R5"/>
<evidence type="ECO:0000256" key="2">
    <source>
        <dbReference type="ARBA" id="ARBA00022448"/>
    </source>
</evidence>
<name>A0A9W9C3R5_9PLEO</name>
<comment type="caution">
    <text evidence="9">The sequence shown here is derived from an EMBL/GenBank/DDBJ whole genome shotgun (WGS) entry which is preliminary data.</text>
</comment>
<evidence type="ECO:0000256" key="6">
    <source>
        <dbReference type="SAM" id="MobiDB-lite"/>
    </source>
</evidence>
<evidence type="ECO:0000313" key="10">
    <source>
        <dbReference type="Proteomes" id="UP001140562"/>
    </source>
</evidence>
<evidence type="ECO:0000256" key="4">
    <source>
        <dbReference type="ARBA" id="ARBA00022989"/>
    </source>
</evidence>
<feature type="transmembrane region" description="Helical" evidence="7">
    <location>
        <begin position="258"/>
        <end position="280"/>
    </location>
</feature>
<reference evidence="9" key="1">
    <citation type="submission" date="2022-10" db="EMBL/GenBank/DDBJ databases">
        <title>Tapping the CABI collections for fungal endophytes: first genome assemblies for Collariella, Neodidymelliopsis, Ascochyta clinopodiicola, Didymella pomorum, Didymosphaeria variabile, Neocosmospora piperis and Neocucurbitaria cava.</title>
        <authorList>
            <person name="Hill R."/>
        </authorList>
    </citation>
    <scope>NUCLEOTIDE SEQUENCE</scope>
    <source>
        <strain evidence="9">IMI 360193</strain>
    </source>
</reference>
<dbReference type="InterPro" id="IPR011701">
    <property type="entry name" value="MFS"/>
</dbReference>
<feature type="transmembrane region" description="Helical" evidence="7">
    <location>
        <begin position="226"/>
        <end position="246"/>
    </location>
</feature>
<protein>
    <recommendedName>
        <fullName evidence="8">Major facilitator superfamily (MFS) profile domain-containing protein</fullName>
    </recommendedName>
</protein>
<feature type="transmembrane region" description="Helical" evidence="7">
    <location>
        <begin position="336"/>
        <end position="357"/>
    </location>
</feature>
<dbReference type="OrthoDB" id="2985014at2759"/>
<keyword evidence="2" id="KW-0813">Transport</keyword>
<feature type="transmembrane region" description="Helical" evidence="7">
    <location>
        <begin position="100"/>
        <end position="119"/>
    </location>
</feature>
<feature type="compositionally biased region" description="Low complexity" evidence="6">
    <location>
        <begin position="14"/>
        <end position="37"/>
    </location>
</feature>
<feature type="transmembrane region" description="Helical" evidence="7">
    <location>
        <begin position="434"/>
        <end position="454"/>
    </location>
</feature>
<feature type="domain" description="Major facilitator superfamily (MFS) profile" evidence="8">
    <location>
        <begin position="100"/>
        <end position="523"/>
    </location>
</feature>
<feature type="transmembrane region" description="Helical" evidence="7">
    <location>
        <begin position="369"/>
        <end position="391"/>
    </location>
</feature>
<accession>A0A9W9C3R5</accession>
<gene>
    <name evidence="9" type="ORF">N0V87_000808</name>
</gene>
<evidence type="ECO:0000259" key="8">
    <source>
        <dbReference type="PROSITE" id="PS50850"/>
    </source>
</evidence>
<dbReference type="SUPFAM" id="SSF103473">
    <property type="entry name" value="MFS general substrate transporter"/>
    <property type="match status" value="1"/>
</dbReference>
<proteinExistence type="predicted"/>
<dbReference type="Gene3D" id="1.20.1250.20">
    <property type="entry name" value="MFS general substrate transporter like domains"/>
    <property type="match status" value="2"/>
</dbReference>
<dbReference type="GO" id="GO:0016020">
    <property type="term" value="C:membrane"/>
    <property type="evidence" value="ECO:0007669"/>
    <property type="project" value="UniProtKB-SubCell"/>
</dbReference>
<feature type="transmembrane region" description="Helical" evidence="7">
    <location>
        <begin position="466"/>
        <end position="486"/>
    </location>
</feature>
<dbReference type="PANTHER" id="PTHR43791:SF27">
    <property type="entry name" value="TRANSPORTER, PUTATIVE (AFU_ORTHOLOGUE AFUA_2G15730)-RELATED"/>
    <property type="match status" value="1"/>
</dbReference>
<feature type="transmembrane region" description="Helical" evidence="7">
    <location>
        <begin position="403"/>
        <end position="422"/>
    </location>
</feature>
<dbReference type="FunFam" id="1.20.1250.20:FF:000018">
    <property type="entry name" value="MFS transporter permease"/>
    <property type="match status" value="1"/>
</dbReference>